<dbReference type="RefSeq" id="WP_099212568.1">
    <property type="nucleotide sequence ID" value="NZ_BEWM01000003.1"/>
</dbReference>
<dbReference type="SUPFAM" id="SSF52266">
    <property type="entry name" value="SGNH hydrolase"/>
    <property type="match status" value="1"/>
</dbReference>
<comment type="caution">
    <text evidence="2">The sequence shown here is derived from an EMBL/GenBank/DDBJ whole genome shotgun (WGS) entry which is preliminary data.</text>
</comment>
<dbReference type="EMBL" id="BSNU01000001">
    <property type="protein sequence ID" value="GLQ61537.1"/>
    <property type="molecule type" value="Genomic_DNA"/>
</dbReference>
<evidence type="ECO:0000313" key="2">
    <source>
        <dbReference type="EMBL" id="GLQ61537.1"/>
    </source>
</evidence>
<name>A0AAV5NAJ3_9PROT</name>
<dbReference type="Pfam" id="PF13472">
    <property type="entry name" value="Lipase_GDSL_2"/>
    <property type="match status" value="1"/>
</dbReference>
<sequence length="842" mass="85168">MSGSTTTGASGGQSLSALGVAKTILPTDKVTGLFGGAVLNGAVADLVAAGLPDSVVHTEDLNTALSGTALGQYTAQSAASAELAQTGANKAIAASAASGVNSQSAAQSASDAATILTGTQQAQAQIEGVSASAQNAVAGVTADANAAKVLLTAAINGQAPLNYRGYWNASTNSPALANGTGAEGDLYVVSVAGSTALDGNASWAVNDAAWFTGGKWQYFARAGWAAVAQTLTALQSVAIGDSLIRTPGSSRWSVAWLDALGGIIAGILADGSPQFPGASALIGPSEIATSALSGSGVVTLDQAGRVVDNRSTLTFPGLANATRGLISKDVAKRAPGYLDDSVVGYAPNDIWQAGKQLYTCLRNGAGGAVWDLTPDVAPACPGDVFGTDLVGAWGVDAVVAGFTGPAFDVTTTVAGASVVTTVPIVAGGKHDAGILSRALIERDDGTTAEVTTLYDQSGAGHNLTGSYGSAPKIGVVTVNGFPAISFDTSGASAARSLKNTAVSLASGTFTALAFGRWAGTNAASDERIQLLTVGSVSTISGINEDGKLGVYDGTSYVQGSQYQPCNPSMVGISAAGGTSVSTWIGETSNAVTVAASALGTMAGFTLGSSGLGNACNGVLTGVVLAKRAATTTDIQRANRSATLRWNYTPQVKPRLFCIGDSRTAGYINTDCQNWPGMIGDYLDQPLEVFNLAVSGSQTTDFIPNTQPGLITELGKGGYDLATIWLGINDFSHGKDKAATLQNVQAIASAVLAAGVKHVWVISEAKTGDMDWFWQYFPAGQHPNITLLTPFLNGLPLAVNAAGNYDPLLWHPDSIHPFPPTCRTLASVAGASVNAFIAQDIDA</sequence>
<proteinExistence type="predicted"/>
<dbReference type="AlphaFoldDB" id="A0AAV5NAJ3"/>
<evidence type="ECO:0000259" key="1">
    <source>
        <dbReference type="Pfam" id="PF13472"/>
    </source>
</evidence>
<dbReference type="Gene3D" id="3.40.50.1110">
    <property type="entry name" value="SGNH hydrolase"/>
    <property type="match status" value="1"/>
</dbReference>
<organism evidence="2 3">
    <name type="scientific">Gluconobacter cerinus</name>
    <dbReference type="NCBI Taxonomy" id="38307"/>
    <lineage>
        <taxon>Bacteria</taxon>
        <taxon>Pseudomonadati</taxon>
        <taxon>Pseudomonadota</taxon>
        <taxon>Alphaproteobacteria</taxon>
        <taxon>Acetobacterales</taxon>
        <taxon>Acetobacteraceae</taxon>
        <taxon>Gluconobacter</taxon>
    </lineage>
</organism>
<gene>
    <name evidence="2" type="ORF">GCM10007867_03820</name>
</gene>
<reference evidence="3" key="1">
    <citation type="journal article" date="2019" name="Int. J. Syst. Evol. Microbiol.">
        <title>The Global Catalogue of Microorganisms (GCM) 10K type strain sequencing project: providing services to taxonomists for standard genome sequencing and annotation.</title>
        <authorList>
            <consortium name="The Broad Institute Genomics Platform"/>
            <consortium name="The Broad Institute Genome Sequencing Center for Infectious Disease"/>
            <person name="Wu L."/>
            <person name="Ma J."/>
        </authorList>
    </citation>
    <scope>NUCLEOTIDE SEQUENCE [LARGE SCALE GENOMIC DNA]</scope>
    <source>
        <strain evidence="3">NBRC 3267</strain>
    </source>
</reference>
<keyword evidence="3" id="KW-1185">Reference proteome</keyword>
<dbReference type="Proteomes" id="UP001156614">
    <property type="component" value="Unassembled WGS sequence"/>
</dbReference>
<dbReference type="InterPro" id="IPR036514">
    <property type="entry name" value="SGNH_hydro_sf"/>
</dbReference>
<protein>
    <recommendedName>
        <fullName evidence="1">SGNH hydrolase-type esterase domain-containing protein</fullName>
    </recommendedName>
</protein>
<evidence type="ECO:0000313" key="3">
    <source>
        <dbReference type="Proteomes" id="UP001156614"/>
    </source>
</evidence>
<dbReference type="CDD" id="cd00229">
    <property type="entry name" value="SGNH_hydrolase"/>
    <property type="match status" value="1"/>
</dbReference>
<feature type="domain" description="SGNH hydrolase-type esterase" evidence="1">
    <location>
        <begin position="657"/>
        <end position="765"/>
    </location>
</feature>
<dbReference type="GO" id="GO:0016788">
    <property type="term" value="F:hydrolase activity, acting on ester bonds"/>
    <property type="evidence" value="ECO:0007669"/>
    <property type="project" value="UniProtKB-ARBA"/>
</dbReference>
<accession>A0AAV5NAJ3</accession>
<dbReference type="InterPro" id="IPR013830">
    <property type="entry name" value="SGNH_hydro"/>
</dbReference>